<dbReference type="RefSeq" id="WP_149081356.1">
    <property type="nucleotide sequence ID" value="NZ_VTAW01000011.1"/>
</dbReference>
<proteinExistence type="predicted"/>
<evidence type="ECO:0000313" key="2">
    <source>
        <dbReference type="Proteomes" id="UP000324104"/>
    </source>
</evidence>
<reference evidence="1 2" key="1">
    <citation type="submission" date="2019-08" db="EMBL/GenBank/DDBJ databases">
        <title>Archaea genome.</title>
        <authorList>
            <person name="Kajale S."/>
            <person name="Shouche Y."/>
            <person name="Deshpande N."/>
            <person name="Sharma A."/>
        </authorList>
    </citation>
    <scope>NUCLEOTIDE SEQUENCE [LARGE SCALE GENOMIC DNA]</scope>
    <source>
        <strain evidence="1 2">ESP3B_9</strain>
    </source>
</reference>
<dbReference type="Proteomes" id="UP000324104">
    <property type="component" value="Unassembled WGS sequence"/>
</dbReference>
<evidence type="ECO:0000313" key="1">
    <source>
        <dbReference type="EMBL" id="TYT62019.1"/>
    </source>
</evidence>
<sequence length="445" mass="49804">MTFDFNGATNVVHEDEDCVYVCEGSTVLEPRIAIEDTFTSNVWNINANVAGGFSGTRANRIVGGRTIGGDYYDPEGTCFHFYADSETYDPDATLSDDPSSRARVEFFEVIGHAISRFDTAVRIESINGGSDDEDFAYVNNNSFRGGTARHCRRFVEVCGNSSANQNRFDIDVQPEVFRVDDDDNPVDMTEVVWYTENGSRNIWTGQMWDFHATENGAWQIEEGTGSWNHIIVRTRSIREDRIDRPEEGDPTNFIWYPPREGQRFETFVDFDRTYYTDDAELRFELPNPMTFATNVRLEVRYLDDENGGNNPLTLQFDSDGVGDGDYWYTLEDEELNGHHERGADGIVLIEPTSSARYDWNDGVWTISNSSSSGEGSTMSVYGSGAASNRIEGRHLRKGGTSSTMTDTKNLEIVLSASAEGGGDDVAIAAAVFMDRDRDDVLSELY</sequence>
<dbReference type="AlphaFoldDB" id="A0A5D5AJU1"/>
<comment type="caution">
    <text evidence="1">The sequence shown here is derived from an EMBL/GenBank/DDBJ whole genome shotgun (WGS) entry which is preliminary data.</text>
</comment>
<organism evidence="1 2">
    <name type="scientific">Natrialba swarupiae</name>
    <dbReference type="NCBI Taxonomy" id="2448032"/>
    <lineage>
        <taxon>Archaea</taxon>
        <taxon>Methanobacteriati</taxon>
        <taxon>Methanobacteriota</taxon>
        <taxon>Stenosarchaea group</taxon>
        <taxon>Halobacteria</taxon>
        <taxon>Halobacteriales</taxon>
        <taxon>Natrialbaceae</taxon>
        <taxon>Natrialba</taxon>
    </lineage>
</organism>
<dbReference type="EMBL" id="VTAW01000011">
    <property type="protein sequence ID" value="TYT62019.1"/>
    <property type="molecule type" value="Genomic_DNA"/>
</dbReference>
<name>A0A5D5AJU1_9EURY</name>
<gene>
    <name evidence="1" type="ORF">FYC77_09955</name>
</gene>
<keyword evidence="2" id="KW-1185">Reference proteome</keyword>
<accession>A0A5D5AJU1</accession>
<protein>
    <submittedName>
        <fullName evidence="1">Uncharacterized protein</fullName>
    </submittedName>
</protein>